<reference evidence="2 3" key="1">
    <citation type="submission" date="2016-10" db="EMBL/GenBank/DDBJ databases">
        <authorList>
            <person name="de Groot N.N."/>
        </authorList>
    </citation>
    <scope>NUCLEOTIDE SEQUENCE [LARGE SCALE GENOMIC DNA]</scope>
    <source>
        <strain evidence="2 3">NP_1H</strain>
    </source>
</reference>
<protein>
    <submittedName>
        <fullName evidence="2">Uncharacterized conserved protein YbjT, contains NAD(P)-binding and DUF2867 domains</fullName>
    </submittedName>
</protein>
<dbReference type="PANTHER" id="PTHR47129">
    <property type="entry name" value="QUINONE OXIDOREDUCTASE 2"/>
    <property type="match status" value="1"/>
</dbReference>
<proteinExistence type="predicted"/>
<gene>
    <name evidence="2" type="ORF">SAMN04488693_11850</name>
</gene>
<accession>A0A1G8MLI4</accession>
<keyword evidence="3" id="KW-1185">Reference proteome</keyword>
<dbReference type="InterPro" id="IPR008030">
    <property type="entry name" value="NmrA-like"/>
</dbReference>
<dbReference type="OrthoDB" id="3243290at2"/>
<dbReference type="Proteomes" id="UP000199258">
    <property type="component" value="Unassembled WGS sequence"/>
</dbReference>
<feature type="domain" description="NmrA-like" evidence="1">
    <location>
        <begin position="2"/>
        <end position="225"/>
    </location>
</feature>
<dbReference type="InterPro" id="IPR052718">
    <property type="entry name" value="NmrA-type_oxidoreductase"/>
</dbReference>
<dbReference type="Gene3D" id="3.40.50.720">
    <property type="entry name" value="NAD(P)-binding Rossmann-like Domain"/>
    <property type="match status" value="1"/>
</dbReference>
<dbReference type="PANTHER" id="PTHR47129:SF1">
    <property type="entry name" value="NMRA-LIKE DOMAIN-CONTAINING PROTEIN"/>
    <property type="match status" value="1"/>
</dbReference>
<evidence type="ECO:0000313" key="2">
    <source>
        <dbReference type="EMBL" id="SDI68717.1"/>
    </source>
</evidence>
<dbReference type="STRING" id="335973.SAMN04488693_11850"/>
<dbReference type="SUPFAM" id="SSF51735">
    <property type="entry name" value="NAD(P)-binding Rossmann-fold domains"/>
    <property type="match status" value="1"/>
</dbReference>
<dbReference type="Gene3D" id="3.90.25.10">
    <property type="entry name" value="UDP-galactose 4-epimerase, domain 1"/>
    <property type="match status" value="1"/>
</dbReference>
<name>A0A1G8MLI4_9MICC</name>
<dbReference type="AlphaFoldDB" id="A0A1G8MLI4"/>
<dbReference type="CDD" id="cd05269">
    <property type="entry name" value="TMR_SDR_a"/>
    <property type="match status" value="1"/>
</dbReference>
<dbReference type="RefSeq" id="WP_090587802.1">
    <property type="nucleotide sequence ID" value="NZ_FNDT01000018.1"/>
</dbReference>
<evidence type="ECO:0000313" key="3">
    <source>
        <dbReference type="Proteomes" id="UP000199258"/>
    </source>
</evidence>
<evidence type="ECO:0000259" key="1">
    <source>
        <dbReference type="Pfam" id="PF05368"/>
    </source>
</evidence>
<dbReference type="InterPro" id="IPR036291">
    <property type="entry name" value="NAD(P)-bd_dom_sf"/>
</dbReference>
<dbReference type="EMBL" id="FNDT01000018">
    <property type="protein sequence ID" value="SDI68717.1"/>
    <property type="molecule type" value="Genomic_DNA"/>
</dbReference>
<sequence>MTPRIAVTGSTGHVGGEVARLLSAAGYEQKLIVRDPARAPGLPGTSTAQADYADRQSSLDALRGSEVLFMVSGAEAEDRVDQHRNFIDAAAEAGVQHIVYTSFLAAAPDATFTLGRDHWATEEHIRNSGMDYTFLRDNFYLDVLPLFAGEEGILRGPAGDGRVSAVARTDVARTAVVVLKDPQAHAGKSYDLTGPEALSLSEVAAVITRVTGRETRYEEETVEEAYASRASYGAPDWQLDAWVSTYTAIASGQLERTTTAVQDLTGAKPISLEELLRR</sequence>
<organism evidence="2 3">
    <name type="scientific">Arthrobacter subterraneus</name>
    <dbReference type="NCBI Taxonomy" id="335973"/>
    <lineage>
        <taxon>Bacteria</taxon>
        <taxon>Bacillati</taxon>
        <taxon>Actinomycetota</taxon>
        <taxon>Actinomycetes</taxon>
        <taxon>Micrococcales</taxon>
        <taxon>Micrococcaceae</taxon>
        <taxon>Arthrobacter</taxon>
    </lineage>
</organism>
<dbReference type="Pfam" id="PF05368">
    <property type="entry name" value="NmrA"/>
    <property type="match status" value="1"/>
</dbReference>